<dbReference type="InterPro" id="IPR013940">
    <property type="entry name" value="Spo22/ZIP4/TEX11"/>
</dbReference>
<dbReference type="Pfam" id="PF08631">
    <property type="entry name" value="SPO22"/>
    <property type="match status" value="1"/>
</dbReference>
<dbReference type="AlphaFoldDB" id="A0A2V5HLJ9"/>
<evidence type="ECO:0000313" key="2">
    <source>
        <dbReference type="EMBL" id="PYI24651.1"/>
    </source>
</evidence>
<dbReference type="EMBL" id="KZ825101">
    <property type="protein sequence ID" value="PYI24651.1"/>
    <property type="molecule type" value="Genomic_DNA"/>
</dbReference>
<keyword evidence="1" id="KW-0469">Meiosis</keyword>
<dbReference type="GO" id="GO:0051321">
    <property type="term" value="P:meiotic cell cycle"/>
    <property type="evidence" value="ECO:0007669"/>
    <property type="project" value="UniProtKB-KW"/>
</dbReference>
<dbReference type="InterPro" id="IPR039057">
    <property type="entry name" value="Spo22/ZIP4"/>
</dbReference>
<dbReference type="Proteomes" id="UP000249829">
    <property type="component" value="Unassembled WGS sequence"/>
</dbReference>
<sequence>MAGEAILSFAGEIQKQIQADGHELSSLHLDEATSNKLDSYLSHLPVSTSTSYPSIRRRLDHAGTELWNSCTQRMTNCSEPTSSVVLCKVKAFAWAMLDTAISNRSLGSFRVLKTAYKLVKTCIEHGCVAISLKVIEAAAMRLDALEHLETDVDKARLRQCNVHYYALRVHLAWLQGRSDIADHLFLKLPESITGDTCVLDLCFKVGSSALSCSQYDVAAKWLGRGLEQCKLLASSSEGSDVPLQDKELLILHALVRANTHLDTHDSKDNLVRTLGHLKSQYSNMFSIRLLELEVLARENRDVERYFQVLQDALKVMDASESSFRMILYYTSKLQDSPDKYFQALKRLLIEMITNPCLQHELEHAFVRLVDVLTGPRFSAQASLRLFEEVADNPDFDKQLLSVEAQQACLMVFSQF</sequence>
<name>A0A2V5HLJ9_ASPV1</name>
<evidence type="ECO:0008006" key="4">
    <source>
        <dbReference type="Google" id="ProtNLM"/>
    </source>
</evidence>
<reference evidence="2 3" key="1">
    <citation type="submission" date="2018-02" db="EMBL/GenBank/DDBJ databases">
        <title>The genomes of Aspergillus section Nigri reveals drivers in fungal speciation.</title>
        <authorList>
            <consortium name="DOE Joint Genome Institute"/>
            <person name="Vesth T.C."/>
            <person name="Nybo J."/>
            <person name="Theobald S."/>
            <person name="Brandl J."/>
            <person name="Frisvad J.C."/>
            <person name="Nielsen K.F."/>
            <person name="Lyhne E.K."/>
            <person name="Kogle M.E."/>
            <person name="Kuo A."/>
            <person name="Riley R."/>
            <person name="Clum A."/>
            <person name="Nolan M."/>
            <person name="Lipzen A."/>
            <person name="Salamov A."/>
            <person name="Henrissat B."/>
            <person name="Wiebenga A."/>
            <person name="De vries R.P."/>
            <person name="Grigoriev I.V."/>
            <person name="Mortensen U.H."/>
            <person name="Andersen M.R."/>
            <person name="Baker S.E."/>
        </authorList>
    </citation>
    <scope>NUCLEOTIDE SEQUENCE [LARGE SCALE GENOMIC DNA]</scope>
    <source>
        <strain evidence="2 3">CBS 115571</strain>
    </source>
</reference>
<proteinExistence type="predicted"/>
<dbReference type="OMA" id="QEGTKLW"/>
<organism evidence="2 3">
    <name type="scientific">Aspergillus violaceofuscus (strain CBS 115571)</name>
    <dbReference type="NCBI Taxonomy" id="1450538"/>
    <lineage>
        <taxon>Eukaryota</taxon>
        <taxon>Fungi</taxon>
        <taxon>Dikarya</taxon>
        <taxon>Ascomycota</taxon>
        <taxon>Pezizomycotina</taxon>
        <taxon>Eurotiomycetes</taxon>
        <taxon>Eurotiomycetidae</taxon>
        <taxon>Eurotiales</taxon>
        <taxon>Aspergillaceae</taxon>
        <taxon>Aspergillus</taxon>
    </lineage>
</organism>
<dbReference type="GO" id="GO:0090173">
    <property type="term" value="P:regulation of synaptonemal complex assembly"/>
    <property type="evidence" value="ECO:0007669"/>
    <property type="project" value="InterPro"/>
</dbReference>
<gene>
    <name evidence="2" type="ORF">BO99DRAFT_438937</name>
</gene>
<keyword evidence="3" id="KW-1185">Reference proteome</keyword>
<dbReference type="PANTHER" id="PTHR40375">
    <property type="entry name" value="SPORULATION-SPECIFIC PROTEIN 22"/>
    <property type="match status" value="1"/>
</dbReference>
<dbReference type="PANTHER" id="PTHR40375:SF2">
    <property type="entry name" value="SPORULATION-SPECIFIC PROTEIN 22"/>
    <property type="match status" value="1"/>
</dbReference>
<evidence type="ECO:0000313" key="3">
    <source>
        <dbReference type="Proteomes" id="UP000249829"/>
    </source>
</evidence>
<accession>A0A2V5HLJ9</accession>
<evidence type="ECO:0000256" key="1">
    <source>
        <dbReference type="ARBA" id="ARBA00023254"/>
    </source>
</evidence>
<protein>
    <recommendedName>
        <fullName evidence="4">Protein ZIP4 homolog</fullName>
    </recommendedName>
</protein>